<keyword evidence="2" id="KW-1185">Reference proteome</keyword>
<dbReference type="GO" id="GO:0003824">
    <property type="term" value="F:catalytic activity"/>
    <property type="evidence" value="ECO:0007669"/>
    <property type="project" value="InterPro"/>
</dbReference>
<evidence type="ECO:0008006" key="3">
    <source>
        <dbReference type="Google" id="ProtNLM"/>
    </source>
</evidence>
<comment type="caution">
    <text evidence="1">The sequence shown here is derived from an EMBL/GenBank/DDBJ whole genome shotgun (WGS) entry which is preliminary data.</text>
</comment>
<dbReference type="EMBL" id="MU251473">
    <property type="protein sequence ID" value="KAG9234147.1"/>
    <property type="molecule type" value="Genomic_DNA"/>
</dbReference>
<name>A0A9P8C5F9_9HELO</name>
<dbReference type="InterPro" id="IPR053137">
    <property type="entry name" value="NLR-like"/>
</dbReference>
<dbReference type="OrthoDB" id="1577640at2759"/>
<reference evidence="1" key="1">
    <citation type="journal article" date="2021" name="IMA Fungus">
        <title>Genomic characterization of three marine fungi, including Emericellopsis atlantica sp. nov. with signatures of a generalist lifestyle and marine biomass degradation.</title>
        <authorList>
            <person name="Hagestad O.C."/>
            <person name="Hou L."/>
            <person name="Andersen J.H."/>
            <person name="Hansen E.H."/>
            <person name="Altermark B."/>
            <person name="Li C."/>
            <person name="Kuhnert E."/>
            <person name="Cox R.J."/>
            <person name="Crous P.W."/>
            <person name="Spatafora J.W."/>
            <person name="Lail K."/>
            <person name="Amirebrahimi M."/>
            <person name="Lipzen A."/>
            <person name="Pangilinan J."/>
            <person name="Andreopoulos W."/>
            <person name="Hayes R.D."/>
            <person name="Ng V."/>
            <person name="Grigoriev I.V."/>
            <person name="Jackson S.A."/>
            <person name="Sutton T.D.S."/>
            <person name="Dobson A.D.W."/>
            <person name="Rama T."/>
        </authorList>
    </citation>
    <scope>NUCLEOTIDE SEQUENCE</scope>
    <source>
        <strain evidence="1">TRa018bII</strain>
    </source>
</reference>
<dbReference type="PANTHER" id="PTHR46082:SF11">
    <property type="entry name" value="AAA+ ATPASE DOMAIN-CONTAINING PROTEIN-RELATED"/>
    <property type="match status" value="1"/>
</dbReference>
<dbReference type="Proteomes" id="UP000824998">
    <property type="component" value="Unassembled WGS sequence"/>
</dbReference>
<protein>
    <recommendedName>
        <fullName evidence="3">Nucleoside phosphorylase domain-containing protein</fullName>
    </recommendedName>
</protein>
<dbReference type="Gene3D" id="3.40.50.1580">
    <property type="entry name" value="Nucleoside phosphorylase domain"/>
    <property type="match status" value="1"/>
</dbReference>
<gene>
    <name evidence="1" type="ORF">BJ875DRAFT_441556</name>
</gene>
<dbReference type="InterPro" id="IPR035994">
    <property type="entry name" value="Nucleoside_phosphorylase_sf"/>
</dbReference>
<accession>A0A9P8C5F9</accession>
<evidence type="ECO:0000313" key="2">
    <source>
        <dbReference type="Proteomes" id="UP000824998"/>
    </source>
</evidence>
<dbReference type="AlphaFoldDB" id="A0A9P8C5F9"/>
<proteinExistence type="predicted"/>
<dbReference type="GO" id="GO:0009116">
    <property type="term" value="P:nucleoside metabolic process"/>
    <property type="evidence" value="ECO:0007669"/>
    <property type="project" value="InterPro"/>
</dbReference>
<evidence type="ECO:0000313" key="1">
    <source>
        <dbReference type="EMBL" id="KAG9234147.1"/>
    </source>
</evidence>
<dbReference type="PANTHER" id="PTHR46082">
    <property type="entry name" value="ATP/GTP-BINDING PROTEIN-RELATED"/>
    <property type="match status" value="1"/>
</dbReference>
<sequence>MAAVSNLRSEHETRENQIAEIIEDMISKRPKMKLKYGFSDRRKYILFGLNLDTPKVVNRRPREHNHPVVHYGLIASGNQVMKDGMKRDLISQQAGSVLCFEMEAAGFMDTFPCLVIRGICDYCDVHKND</sequence>
<organism evidence="1 2">
    <name type="scientific">Amylocarpus encephaloides</name>
    <dbReference type="NCBI Taxonomy" id="45428"/>
    <lineage>
        <taxon>Eukaryota</taxon>
        <taxon>Fungi</taxon>
        <taxon>Dikarya</taxon>
        <taxon>Ascomycota</taxon>
        <taxon>Pezizomycotina</taxon>
        <taxon>Leotiomycetes</taxon>
        <taxon>Helotiales</taxon>
        <taxon>Helotiales incertae sedis</taxon>
        <taxon>Amylocarpus</taxon>
    </lineage>
</organism>
<dbReference type="SUPFAM" id="SSF53167">
    <property type="entry name" value="Purine and uridine phosphorylases"/>
    <property type="match status" value="1"/>
</dbReference>